<dbReference type="Proteomes" id="UP000075243">
    <property type="component" value="Chromosome 6"/>
</dbReference>
<organism evidence="5 6">
    <name type="scientific">Cajanus cajan</name>
    <name type="common">Pigeon pea</name>
    <name type="synonym">Cajanus indicus</name>
    <dbReference type="NCBI Taxonomy" id="3821"/>
    <lineage>
        <taxon>Eukaryota</taxon>
        <taxon>Viridiplantae</taxon>
        <taxon>Streptophyta</taxon>
        <taxon>Embryophyta</taxon>
        <taxon>Tracheophyta</taxon>
        <taxon>Spermatophyta</taxon>
        <taxon>Magnoliopsida</taxon>
        <taxon>eudicotyledons</taxon>
        <taxon>Gunneridae</taxon>
        <taxon>Pentapetalae</taxon>
        <taxon>rosids</taxon>
        <taxon>fabids</taxon>
        <taxon>Fabales</taxon>
        <taxon>Fabaceae</taxon>
        <taxon>Papilionoideae</taxon>
        <taxon>50 kb inversion clade</taxon>
        <taxon>NPAAA clade</taxon>
        <taxon>indigoferoid/millettioid clade</taxon>
        <taxon>Phaseoleae</taxon>
        <taxon>Cajanus</taxon>
    </lineage>
</organism>
<feature type="region of interest" description="Disordered" evidence="3">
    <location>
        <begin position="192"/>
        <end position="254"/>
    </location>
</feature>
<feature type="region of interest" description="Disordered" evidence="3">
    <location>
        <begin position="1"/>
        <end position="63"/>
    </location>
</feature>
<dbReference type="AlphaFoldDB" id="A0A151TIH7"/>
<dbReference type="OMA" id="NTKCEEP"/>
<evidence type="ECO:0000259" key="4">
    <source>
        <dbReference type="Pfam" id="PF03763"/>
    </source>
</evidence>
<feature type="compositionally biased region" description="Low complexity" evidence="3">
    <location>
        <begin position="1"/>
        <end position="16"/>
    </location>
</feature>
<dbReference type="Gramene" id="C.cajan_12762.t">
    <property type="protein sequence ID" value="C.cajan_12762.t"/>
    <property type="gene ID" value="C.cajan_12762"/>
</dbReference>
<proteinExistence type="inferred from homology"/>
<keyword evidence="6" id="KW-1185">Reference proteome</keyword>
<comment type="similarity">
    <text evidence="1">Belongs to the remorin family.</text>
</comment>
<feature type="compositionally biased region" description="Basic and acidic residues" evidence="3">
    <location>
        <begin position="205"/>
        <end position="216"/>
    </location>
</feature>
<gene>
    <name evidence="5" type="ORF">KK1_013154</name>
</gene>
<sequence length="410" mass="44864">MKKSSSSSQKLGSFLSPGAPNNREKSIGNQKGWSSERVLQASSSSTRHGSVANLTPFNSGRTVPSKWDDAERWICSPVSGHANTKTCYAQLHQRRPKSKSGPIVPPGTGFYSNYSPTIPLRQGLVVKNFMMGSPFSTGVLAPDAISLHHYYAHDAVFGPRYDFDSSMQCSSPLLNDNSVALSSVSSAPVWSELLCDPDPSSPNSQDEKRDETKNEDAATSPLSKCDKGTQMNSTESENDAPKSSPSSIMDRQNSVSAKLVVRDVEVDSEATIIRWSKSKSYVPKLSLLNGKDLRKSSKEAQASGLGIADSTLDSSKSQREEAKIVAWESLQKAKAEAAIRKLEMKLEKKKSSSVDKILKKLRRAQMKAEKMRNRISVQQDEEVSKTGKVFSLHKYAQILSPRSCFGSHAL</sequence>
<evidence type="ECO:0000256" key="2">
    <source>
        <dbReference type="SAM" id="Coils"/>
    </source>
</evidence>
<evidence type="ECO:0000256" key="3">
    <source>
        <dbReference type="SAM" id="MobiDB-lite"/>
    </source>
</evidence>
<evidence type="ECO:0000256" key="1">
    <source>
        <dbReference type="ARBA" id="ARBA00005711"/>
    </source>
</evidence>
<protein>
    <recommendedName>
        <fullName evidence="4">Remorin C-terminal domain-containing protein</fullName>
    </recommendedName>
</protein>
<dbReference type="Pfam" id="PF03763">
    <property type="entry name" value="Remorin_C"/>
    <property type="match status" value="1"/>
</dbReference>
<dbReference type="STRING" id="3821.A0A151TIH7"/>
<dbReference type="OrthoDB" id="648416at2759"/>
<feature type="domain" description="Remorin C-terminal" evidence="4">
    <location>
        <begin position="315"/>
        <end position="388"/>
    </location>
</feature>
<dbReference type="PANTHER" id="PTHR31471">
    <property type="entry name" value="OS02G0116800 PROTEIN"/>
    <property type="match status" value="1"/>
</dbReference>
<dbReference type="SMR" id="A0A151TIH7"/>
<keyword evidence="2" id="KW-0175">Coiled coil</keyword>
<name>A0A151TIH7_CAJCA</name>
<reference evidence="5 6" key="1">
    <citation type="journal article" date="2012" name="Nat. Biotechnol.">
        <title>Draft genome sequence of pigeonpea (Cajanus cajan), an orphan legume crop of resource-poor farmers.</title>
        <authorList>
            <person name="Varshney R.K."/>
            <person name="Chen W."/>
            <person name="Li Y."/>
            <person name="Bharti A.K."/>
            <person name="Saxena R.K."/>
            <person name="Schlueter J.A."/>
            <person name="Donoghue M.T."/>
            <person name="Azam S."/>
            <person name="Fan G."/>
            <person name="Whaley A.M."/>
            <person name="Farmer A.D."/>
            <person name="Sheridan J."/>
            <person name="Iwata A."/>
            <person name="Tuteja R."/>
            <person name="Penmetsa R.V."/>
            <person name="Wu W."/>
            <person name="Upadhyaya H.D."/>
            <person name="Yang S.P."/>
            <person name="Shah T."/>
            <person name="Saxena K.B."/>
            <person name="Michael T."/>
            <person name="McCombie W.R."/>
            <person name="Yang B."/>
            <person name="Zhang G."/>
            <person name="Yang H."/>
            <person name="Wang J."/>
            <person name="Spillane C."/>
            <person name="Cook D.R."/>
            <person name="May G.D."/>
            <person name="Xu X."/>
            <person name="Jackson S.A."/>
        </authorList>
    </citation>
    <scope>NUCLEOTIDE SEQUENCE [LARGE SCALE GENOMIC DNA]</scope>
    <source>
        <strain evidence="6">cv. Asha</strain>
    </source>
</reference>
<accession>A0A151TIH7</accession>
<evidence type="ECO:0000313" key="6">
    <source>
        <dbReference type="Proteomes" id="UP000075243"/>
    </source>
</evidence>
<dbReference type="PANTHER" id="PTHR31471:SF100">
    <property type="entry name" value="CARBOXY-TERMINAL REGION REMORIN"/>
    <property type="match status" value="1"/>
</dbReference>
<dbReference type="InterPro" id="IPR005516">
    <property type="entry name" value="Remorin_C"/>
</dbReference>
<feature type="compositionally biased region" description="Polar residues" evidence="3">
    <location>
        <begin position="40"/>
        <end position="62"/>
    </location>
</feature>
<evidence type="ECO:0000313" key="5">
    <source>
        <dbReference type="EMBL" id="KYP66843.1"/>
    </source>
</evidence>
<feature type="compositionally biased region" description="Polar residues" evidence="3">
    <location>
        <begin position="229"/>
        <end position="254"/>
    </location>
</feature>
<feature type="coiled-coil region" evidence="2">
    <location>
        <begin position="332"/>
        <end position="381"/>
    </location>
</feature>
<dbReference type="EMBL" id="CM003608">
    <property type="protein sequence ID" value="KYP66843.1"/>
    <property type="molecule type" value="Genomic_DNA"/>
</dbReference>